<organism evidence="2 3">
    <name type="scientific">Helicobacter trogontum</name>
    <dbReference type="NCBI Taxonomy" id="50960"/>
    <lineage>
        <taxon>Bacteria</taxon>
        <taxon>Pseudomonadati</taxon>
        <taxon>Campylobacterota</taxon>
        <taxon>Epsilonproteobacteria</taxon>
        <taxon>Campylobacterales</taxon>
        <taxon>Helicobacteraceae</taxon>
        <taxon>Helicobacter</taxon>
    </lineage>
</organism>
<dbReference type="Proteomes" id="UP000029878">
    <property type="component" value="Unassembled WGS sequence"/>
</dbReference>
<accession>A0A4U8S4A9</accession>
<keyword evidence="1" id="KW-1133">Transmembrane helix</keyword>
<sequence length="237" mass="26982">MNANENNNTVNQEVYDGVKEVMLQEGVIPKEIIKRNEVIREKKEMQEKFQFFKDGLSMGTNDIESIGKQYPILQPIITPIKIIVKKAGLPFEIIDLILEYQINGEEGVIIKIGGKIIETIIFGAGTSIALAIAATVAGYFASMTIVGAIVGFAVFAVAIGLVIWISNQSEILLRFIYENVYVRLKKEKERFLNFTDYIFSGQWYEDLKDEIAKELKNKIKKEMYKIIENPIGRFIFK</sequence>
<keyword evidence="1" id="KW-0812">Transmembrane</keyword>
<evidence type="ECO:0000313" key="2">
    <source>
        <dbReference type="EMBL" id="TLD80644.1"/>
    </source>
</evidence>
<reference evidence="2 3" key="1">
    <citation type="journal article" date="2014" name="Genome Announc.">
        <title>Draft genome sequences of eight enterohepatic helicobacter species isolated from both laboratory and wild rodents.</title>
        <authorList>
            <person name="Sheh A."/>
            <person name="Shen Z."/>
            <person name="Fox J.G."/>
        </authorList>
    </citation>
    <scope>NUCLEOTIDE SEQUENCE [LARGE SCALE GENOMIC DNA]</scope>
    <source>
        <strain evidence="2 3">ATCC 700114</strain>
    </source>
</reference>
<dbReference type="EMBL" id="JRPL02000031">
    <property type="protein sequence ID" value="TLD80644.1"/>
    <property type="molecule type" value="Genomic_DNA"/>
</dbReference>
<feature type="transmembrane region" description="Helical" evidence="1">
    <location>
        <begin position="120"/>
        <end position="139"/>
    </location>
</feature>
<evidence type="ECO:0000313" key="3">
    <source>
        <dbReference type="Proteomes" id="UP000029878"/>
    </source>
</evidence>
<comment type="caution">
    <text evidence="2">The sequence shown here is derived from an EMBL/GenBank/DDBJ whole genome shotgun (WGS) entry which is preliminary data.</text>
</comment>
<keyword evidence="1" id="KW-0472">Membrane</keyword>
<evidence type="ECO:0000256" key="1">
    <source>
        <dbReference type="SAM" id="Phobius"/>
    </source>
</evidence>
<feature type="transmembrane region" description="Helical" evidence="1">
    <location>
        <begin position="145"/>
        <end position="165"/>
    </location>
</feature>
<gene>
    <name evidence="2" type="ORF">LS81_009355</name>
</gene>
<dbReference type="AlphaFoldDB" id="A0A4U8S4A9"/>
<name>A0A4U8S4A9_9HELI</name>
<protein>
    <submittedName>
        <fullName evidence="2">Uncharacterized protein</fullName>
    </submittedName>
</protein>
<dbReference type="RefSeq" id="WP_034347350.1">
    <property type="nucleotide sequence ID" value="NZ_FZNG01000065.1"/>
</dbReference>
<proteinExistence type="predicted"/>